<dbReference type="EMBL" id="BRXZ01007885">
    <property type="protein sequence ID" value="GMI35357.1"/>
    <property type="molecule type" value="Genomic_DNA"/>
</dbReference>
<sequence length="417" mass="46282">MGRPRASSTSGDVLDFTEPPKRAPPKLSSSRRSSTGPSRPTPQRPPRGGSSGRSSFNRRSSSPTESRSRARGRASSDTESDGGSNLKRGDKVEARYRGGSRYYQGVISRDNRDGTYDIDYDDGEKEKGVKESYIRKISGGGGLKHSPRGGKSSSSRNDNIDDDGNLSRGDKIEARYRGGSKYYPGKIARDNRDGTYDIDYDDGEKERGVKKSYIKSTNSSFSSPRNANDDEPLERGDKIEARYRKGAKFYPGTVARVNRDDTYDIDYDDGEKESRVGRRLINKVRSKGGGLKHSPRGGDDDDMSRGDKVEARYRGGSKYYPGKISRDNRDGTYDIDYDDGEKERGVKKSYIKKLGGGSRSKSPRRGDDTDDDAGLSRGDKVEARYRGGSKYYPGKISRDNRDGTYDIDYDDGEKEKG</sequence>
<feature type="region of interest" description="Disordered" evidence="1">
    <location>
        <begin position="260"/>
        <end position="417"/>
    </location>
</feature>
<reference evidence="3" key="1">
    <citation type="submission" date="2022-07" db="EMBL/GenBank/DDBJ databases">
        <title>Genome analysis of Parmales, a sister group of diatoms, reveals the evolutionary specialization of diatoms from phago-mixotrophs to photoautotrophs.</title>
        <authorList>
            <person name="Ban H."/>
            <person name="Sato S."/>
            <person name="Yoshikawa S."/>
            <person name="Kazumasa Y."/>
            <person name="Nakamura Y."/>
            <person name="Ichinomiya M."/>
            <person name="Saitoh K."/>
            <person name="Sato N."/>
            <person name="Blanc-Mathieu R."/>
            <person name="Endo H."/>
            <person name="Kuwata A."/>
            <person name="Ogata H."/>
        </authorList>
    </citation>
    <scope>NUCLEOTIDE SEQUENCE</scope>
</reference>
<evidence type="ECO:0000256" key="1">
    <source>
        <dbReference type="SAM" id="MobiDB-lite"/>
    </source>
</evidence>
<feature type="compositionally biased region" description="Low complexity" evidence="1">
    <location>
        <begin position="25"/>
        <end position="38"/>
    </location>
</feature>
<dbReference type="CDD" id="cd04508">
    <property type="entry name" value="Tudor_SF"/>
    <property type="match status" value="4"/>
</dbReference>
<feature type="domain" description="Tudor" evidence="2">
    <location>
        <begin position="231"/>
        <end position="289"/>
    </location>
</feature>
<dbReference type="PANTHER" id="PTHR34157">
    <property type="entry name" value="TUZIN"/>
    <property type="match status" value="1"/>
</dbReference>
<dbReference type="AlphaFoldDB" id="A0A9W7L7A4"/>
<evidence type="ECO:0000259" key="2">
    <source>
        <dbReference type="SMART" id="SM00333"/>
    </source>
</evidence>
<protein>
    <recommendedName>
        <fullName evidence="2">Tudor domain-containing protein</fullName>
    </recommendedName>
</protein>
<comment type="caution">
    <text evidence="3">The sequence shown here is derived from an EMBL/GenBank/DDBJ whole genome shotgun (WGS) entry which is preliminary data.</text>
</comment>
<dbReference type="Proteomes" id="UP001165082">
    <property type="component" value="Unassembled WGS sequence"/>
</dbReference>
<dbReference type="SUPFAM" id="SSF63748">
    <property type="entry name" value="Tudor/PWWP/MBT"/>
    <property type="match status" value="2"/>
</dbReference>
<feature type="domain" description="Tudor" evidence="2">
    <location>
        <begin position="301"/>
        <end position="359"/>
    </location>
</feature>
<keyword evidence="4" id="KW-1185">Reference proteome</keyword>
<dbReference type="PANTHER" id="PTHR34157:SF2">
    <property type="entry name" value="TUZIN"/>
    <property type="match status" value="1"/>
</dbReference>
<evidence type="ECO:0000313" key="3">
    <source>
        <dbReference type="EMBL" id="GMI35357.1"/>
    </source>
</evidence>
<name>A0A9W7L7A4_9STRA</name>
<feature type="compositionally biased region" description="Basic and acidic residues" evidence="1">
    <location>
        <begin position="124"/>
        <end position="134"/>
    </location>
</feature>
<feature type="compositionally biased region" description="Low complexity" evidence="1">
    <location>
        <begin position="46"/>
        <end position="65"/>
    </location>
</feature>
<feature type="domain" description="Tudor" evidence="2">
    <location>
        <begin position="84"/>
        <end position="142"/>
    </location>
</feature>
<accession>A0A9W7L7A4</accession>
<feature type="compositionally biased region" description="Basic residues" evidence="1">
    <location>
        <begin position="277"/>
        <end position="286"/>
    </location>
</feature>
<feature type="compositionally biased region" description="Acidic residues" evidence="1">
    <location>
        <begin position="405"/>
        <end position="417"/>
    </location>
</feature>
<proteinExistence type="predicted"/>
<dbReference type="SMART" id="SM00333">
    <property type="entry name" value="TUDOR"/>
    <property type="match status" value="4"/>
</dbReference>
<feature type="compositionally biased region" description="Polar residues" evidence="1">
    <location>
        <begin position="1"/>
        <end position="11"/>
    </location>
</feature>
<feature type="compositionally biased region" description="Basic and acidic residues" evidence="1">
    <location>
        <begin position="303"/>
        <end position="313"/>
    </location>
</feature>
<feature type="non-terminal residue" evidence="3">
    <location>
        <position position="1"/>
    </location>
</feature>
<feature type="compositionally biased region" description="Basic and acidic residues" evidence="1">
    <location>
        <begin position="87"/>
        <end position="96"/>
    </location>
</feature>
<dbReference type="Gene3D" id="2.30.30.140">
    <property type="match status" value="5"/>
</dbReference>
<gene>
    <name evidence="3" type="ORF">TrRE_jg12489</name>
</gene>
<dbReference type="OrthoDB" id="202701at2759"/>
<feature type="region of interest" description="Disordered" evidence="1">
    <location>
        <begin position="1"/>
        <end position="239"/>
    </location>
</feature>
<feature type="compositionally biased region" description="Polar residues" evidence="1">
    <location>
        <begin position="214"/>
        <end position="226"/>
    </location>
</feature>
<organism evidence="3 4">
    <name type="scientific">Triparma retinervis</name>
    <dbReference type="NCBI Taxonomy" id="2557542"/>
    <lineage>
        <taxon>Eukaryota</taxon>
        <taxon>Sar</taxon>
        <taxon>Stramenopiles</taxon>
        <taxon>Ochrophyta</taxon>
        <taxon>Bolidophyceae</taxon>
        <taxon>Parmales</taxon>
        <taxon>Triparmaceae</taxon>
        <taxon>Triparma</taxon>
    </lineage>
</organism>
<feature type="domain" description="Tudor" evidence="2">
    <location>
        <begin position="164"/>
        <end position="222"/>
    </location>
</feature>
<dbReference type="InterPro" id="IPR002999">
    <property type="entry name" value="Tudor"/>
</dbReference>
<evidence type="ECO:0000313" key="4">
    <source>
        <dbReference type="Proteomes" id="UP001165082"/>
    </source>
</evidence>